<evidence type="ECO:0000313" key="2">
    <source>
        <dbReference type="Proteomes" id="UP001057402"/>
    </source>
</evidence>
<comment type="caution">
    <text evidence="1">The sequence shown here is derived from an EMBL/GenBank/DDBJ whole genome shotgun (WGS) entry which is preliminary data.</text>
</comment>
<gene>
    <name evidence="1" type="ORF">MLD38_022749</name>
</gene>
<proteinExistence type="predicted"/>
<reference evidence="2" key="1">
    <citation type="journal article" date="2023" name="Front. Plant Sci.">
        <title>Chromosomal-level genome assembly of Melastoma candidum provides insights into trichome evolution.</title>
        <authorList>
            <person name="Zhong Y."/>
            <person name="Wu W."/>
            <person name="Sun C."/>
            <person name="Zou P."/>
            <person name="Liu Y."/>
            <person name="Dai S."/>
            <person name="Zhou R."/>
        </authorList>
    </citation>
    <scope>NUCLEOTIDE SEQUENCE [LARGE SCALE GENOMIC DNA]</scope>
</reference>
<sequence>MPGILELAIFISLLTTIYPCVYLSRSLSANDVLTLLCPFRISFPWILNERPDHRDVCSHSWRPLYLQFQTSHIENMRYLRTLGLLTHEKKPPKLPSLNLVDQMLATVNFLKSKGFKDCNFSRVIVPAALFLQCHSC</sequence>
<organism evidence="1 2">
    <name type="scientific">Melastoma candidum</name>
    <dbReference type="NCBI Taxonomy" id="119954"/>
    <lineage>
        <taxon>Eukaryota</taxon>
        <taxon>Viridiplantae</taxon>
        <taxon>Streptophyta</taxon>
        <taxon>Embryophyta</taxon>
        <taxon>Tracheophyta</taxon>
        <taxon>Spermatophyta</taxon>
        <taxon>Magnoliopsida</taxon>
        <taxon>eudicotyledons</taxon>
        <taxon>Gunneridae</taxon>
        <taxon>Pentapetalae</taxon>
        <taxon>rosids</taxon>
        <taxon>malvids</taxon>
        <taxon>Myrtales</taxon>
        <taxon>Melastomataceae</taxon>
        <taxon>Melastomatoideae</taxon>
        <taxon>Melastomateae</taxon>
        <taxon>Melastoma</taxon>
    </lineage>
</organism>
<accession>A0ACB9QNC8</accession>
<keyword evidence="2" id="KW-1185">Reference proteome</keyword>
<name>A0ACB9QNC8_9MYRT</name>
<dbReference type="EMBL" id="CM042885">
    <property type="protein sequence ID" value="KAI4366952.1"/>
    <property type="molecule type" value="Genomic_DNA"/>
</dbReference>
<dbReference type="Proteomes" id="UP001057402">
    <property type="component" value="Chromosome 6"/>
</dbReference>
<protein>
    <submittedName>
        <fullName evidence="1">Uncharacterized protein</fullName>
    </submittedName>
</protein>
<evidence type="ECO:0000313" key="1">
    <source>
        <dbReference type="EMBL" id="KAI4366952.1"/>
    </source>
</evidence>